<feature type="signal peptide" evidence="2">
    <location>
        <begin position="1"/>
        <end position="18"/>
    </location>
</feature>
<comment type="caution">
    <text evidence="4">The sequence shown here is derived from an EMBL/GenBank/DDBJ whole genome shotgun (WGS) entry which is preliminary data.</text>
</comment>
<reference evidence="4" key="1">
    <citation type="submission" date="2021-11" db="EMBL/GenBank/DDBJ databases">
        <title>The complete genome of Massilia sp sp. G4R7.</title>
        <authorList>
            <person name="Liu L."/>
            <person name="Yue J."/>
            <person name="Yuan J."/>
            <person name="Yang F."/>
            <person name="Li L."/>
        </authorList>
    </citation>
    <scope>NUCLEOTIDE SEQUENCE</scope>
    <source>
        <strain evidence="4">G4R7</strain>
    </source>
</reference>
<dbReference type="InterPro" id="IPR036452">
    <property type="entry name" value="Ribo_hydro-like"/>
</dbReference>
<dbReference type="EMBL" id="JAJNOC010000007">
    <property type="protein sequence ID" value="MCD2518412.1"/>
    <property type="molecule type" value="Genomic_DNA"/>
</dbReference>
<evidence type="ECO:0000256" key="2">
    <source>
        <dbReference type="SAM" id="SignalP"/>
    </source>
</evidence>
<feature type="chain" id="PRO_5045994427" evidence="2">
    <location>
        <begin position="19"/>
        <end position="432"/>
    </location>
</feature>
<gene>
    <name evidence="4" type="ORF">LQ564_19100</name>
</gene>
<evidence type="ECO:0000313" key="4">
    <source>
        <dbReference type="EMBL" id="MCD2518412.1"/>
    </source>
</evidence>
<dbReference type="InterPro" id="IPR011483">
    <property type="entry name" value="Sde182_NH-like"/>
</dbReference>
<dbReference type="Proteomes" id="UP001179361">
    <property type="component" value="Unassembled WGS sequence"/>
</dbReference>
<evidence type="ECO:0000256" key="1">
    <source>
        <dbReference type="SAM" id="MobiDB-lite"/>
    </source>
</evidence>
<name>A0ABS8Q9J5_9BURK</name>
<dbReference type="InterPro" id="IPR013783">
    <property type="entry name" value="Ig-like_fold"/>
</dbReference>
<dbReference type="Pfam" id="PF07632">
    <property type="entry name" value="Sde182_NH-like"/>
    <property type="match status" value="1"/>
</dbReference>
<feature type="region of interest" description="Disordered" evidence="1">
    <location>
        <begin position="360"/>
        <end position="404"/>
    </location>
</feature>
<keyword evidence="2" id="KW-0732">Signal</keyword>
<accession>A0ABS8Q9J5</accession>
<dbReference type="Gene3D" id="2.60.40.10">
    <property type="entry name" value="Immunoglobulins"/>
    <property type="match status" value="1"/>
</dbReference>
<evidence type="ECO:0000313" key="5">
    <source>
        <dbReference type="Proteomes" id="UP001179361"/>
    </source>
</evidence>
<dbReference type="RefSeq" id="WP_231059700.1">
    <property type="nucleotide sequence ID" value="NZ_JAJNOC010000007.1"/>
</dbReference>
<organism evidence="4 5">
    <name type="scientific">Massilia phyllostachyos</name>
    <dbReference type="NCBI Taxonomy" id="2898585"/>
    <lineage>
        <taxon>Bacteria</taxon>
        <taxon>Pseudomonadati</taxon>
        <taxon>Pseudomonadota</taxon>
        <taxon>Betaproteobacteria</taxon>
        <taxon>Burkholderiales</taxon>
        <taxon>Oxalobacteraceae</taxon>
        <taxon>Telluria group</taxon>
        <taxon>Massilia</taxon>
    </lineage>
</organism>
<sequence length="432" mass="48003">MHRRHLLALLAMSLPLSAAALAPAPSTGVKPRVIVSTDIGGTDFDDFQSLVHLLLYADAIELEGLIASPWGEGRERKRHLLAIIDAYEKDYPNLKTWSPAYPTPARLRSISKQGGLDLAPPPGWTRPTEGSDWIVQQARKDDPRPLWVLLWGGFEDLAQALHDAPDIKPRLRVYMIGGPNKKWSNAAYDYLAREHADLWIIENNATYRGWFTGGDQSGDLGNTAFVERHVKGAGALGDYFVGIAPQIKMGDTPSLSYVLGTNPEDPTRENWGGSFVRAWDRPRMVFDGAPPEGTVVETFAIMELRYRPAGKAPAAPRATLIVDKQEFPGFPQPDGSWLFLFSPKEVKAWTYRIASNHPGLDGQSGGFASRNPAPELARQPSSRYPNWWTDDPDPRLAEGQHQGAKTVSRWRDAFLRDFAKRLRRTQAPAPAK</sequence>
<evidence type="ECO:0000259" key="3">
    <source>
        <dbReference type="Pfam" id="PF07632"/>
    </source>
</evidence>
<keyword evidence="5" id="KW-1185">Reference proteome</keyword>
<protein>
    <submittedName>
        <fullName evidence="4">DUF1593 domain-containing protein</fullName>
    </submittedName>
</protein>
<dbReference type="Gene3D" id="3.90.245.10">
    <property type="entry name" value="Ribonucleoside hydrolase-like"/>
    <property type="match status" value="1"/>
</dbReference>
<proteinExistence type="predicted"/>
<dbReference type="SUPFAM" id="SSF53590">
    <property type="entry name" value="Nucleoside hydrolase"/>
    <property type="match status" value="1"/>
</dbReference>
<feature type="domain" description="Cellulose-binding Sde182 nucleoside hydrolase-like" evidence="3">
    <location>
        <begin position="32"/>
        <end position="275"/>
    </location>
</feature>